<reference evidence="1" key="1">
    <citation type="journal article" date="2015" name="Nature">
        <title>Complex archaea that bridge the gap between prokaryotes and eukaryotes.</title>
        <authorList>
            <person name="Spang A."/>
            <person name="Saw J.H."/>
            <person name="Jorgensen S.L."/>
            <person name="Zaremba-Niedzwiedzka K."/>
            <person name="Martijn J."/>
            <person name="Lind A.E."/>
            <person name="van Eijk R."/>
            <person name="Schleper C."/>
            <person name="Guy L."/>
            <person name="Ettema T.J."/>
        </authorList>
    </citation>
    <scope>NUCLEOTIDE SEQUENCE</scope>
</reference>
<sequence>AGYSAHAADFPSADPMALAMARSAYYTTRNAQTDAMAAAQVATEAKNAALDALEDVMS</sequence>
<evidence type="ECO:0000313" key="1">
    <source>
        <dbReference type="EMBL" id="KKL50581.1"/>
    </source>
</evidence>
<proteinExistence type="predicted"/>
<feature type="non-terminal residue" evidence="1">
    <location>
        <position position="1"/>
    </location>
</feature>
<comment type="caution">
    <text evidence="1">The sequence shown here is derived from an EMBL/GenBank/DDBJ whole genome shotgun (WGS) entry which is preliminary data.</text>
</comment>
<accession>A0A0F9DA27</accession>
<name>A0A0F9DA27_9ZZZZ</name>
<dbReference type="EMBL" id="LAZR01032547">
    <property type="protein sequence ID" value="KKL50581.1"/>
    <property type="molecule type" value="Genomic_DNA"/>
</dbReference>
<organism evidence="1">
    <name type="scientific">marine sediment metagenome</name>
    <dbReference type="NCBI Taxonomy" id="412755"/>
    <lineage>
        <taxon>unclassified sequences</taxon>
        <taxon>metagenomes</taxon>
        <taxon>ecological metagenomes</taxon>
    </lineage>
</organism>
<dbReference type="AlphaFoldDB" id="A0A0F9DA27"/>
<protein>
    <submittedName>
        <fullName evidence="1">Uncharacterized protein</fullName>
    </submittedName>
</protein>
<gene>
    <name evidence="1" type="ORF">LCGC14_2304040</name>
</gene>